<dbReference type="EC" id="4.2.1.2" evidence="8"/>
<evidence type="ECO:0000259" key="7">
    <source>
        <dbReference type="Pfam" id="PF05681"/>
    </source>
</evidence>
<comment type="caution">
    <text evidence="8">The sequence shown here is derived from an EMBL/GenBank/DDBJ whole genome shotgun (WGS) entry which is preliminary data.</text>
</comment>
<dbReference type="AlphaFoldDB" id="A0A8J6TG20"/>
<evidence type="ECO:0000313" key="8">
    <source>
        <dbReference type="EMBL" id="MBC8318128.1"/>
    </source>
</evidence>
<evidence type="ECO:0000256" key="1">
    <source>
        <dbReference type="ARBA" id="ARBA00008876"/>
    </source>
</evidence>
<dbReference type="InterPro" id="IPR004646">
    <property type="entry name" value="Fe-S_hydro-lyase_TtdA-typ_cat"/>
</dbReference>
<dbReference type="NCBIfam" id="NF004885">
    <property type="entry name" value="PRK06246.1"/>
    <property type="match status" value="1"/>
</dbReference>
<protein>
    <submittedName>
        <fullName evidence="8">Fumarate hydratase</fullName>
        <ecNumber evidence="8">4.2.1.2</ecNumber>
    </submittedName>
</protein>
<dbReference type="NCBIfam" id="TIGR00722">
    <property type="entry name" value="ttdA_fumA_fumB"/>
    <property type="match status" value="1"/>
</dbReference>
<keyword evidence="6 8" id="KW-0456">Lyase</keyword>
<keyword evidence="3" id="KW-0479">Metal-binding</keyword>
<dbReference type="GO" id="GO:0046872">
    <property type="term" value="F:metal ion binding"/>
    <property type="evidence" value="ECO:0007669"/>
    <property type="project" value="UniProtKB-KW"/>
</dbReference>
<proteinExistence type="inferred from homology"/>
<evidence type="ECO:0000256" key="4">
    <source>
        <dbReference type="ARBA" id="ARBA00023004"/>
    </source>
</evidence>
<feature type="domain" description="Fe-S hydro-lyase tartrate dehydratase alpha-type catalytic" evidence="7">
    <location>
        <begin position="11"/>
        <end position="276"/>
    </location>
</feature>
<dbReference type="PANTHER" id="PTHR30389:SF17">
    <property type="entry name" value="L(+)-TARTRATE DEHYDRATASE SUBUNIT ALPHA-RELATED"/>
    <property type="match status" value="1"/>
</dbReference>
<reference evidence="8 9" key="1">
    <citation type="submission" date="2020-08" db="EMBL/GenBank/DDBJ databases">
        <title>Bridging the membrane lipid divide: bacteria of the FCB group superphylum have the potential to synthesize archaeal ether lipids.</title>
        <authorList>
            <person name="Villanueva L."/>
            <person name="Von Meijenfeldt F.A.B."/>
            <person name="Westbye A.B."/>
            <person name="Yadav S."/>
            <person name="Hopmans E.C."/>
            <person name="Dutilh B.E."/>
            <person name="Sinninghe Damste J.S."/>
        </authorList>
    </citation>
    <scope>NUCLEOTIDE SEQUENCE [LARGE SCALE GENOMIC DNA]</scope>
    <source>
        <strain evidence="8">NIOZ-UU47</strain>
    </source>
</reference>
<comment type="similarity">
    <text evidence="1">Belongs to the class-I fumarase family.</text>
</comment>
<organism evidence="8 9">
    <name type="scientific">Candidatus Desulfobia pelagia</name>
    <dbReference type="NCBI Taxonomy" id="2841692"/>
    <lineage>
        <taxon>Bacteria</taxon>
        <taxon>Pseudomonadati</taxon>
        <taxon>Thermodesulfobacteriota</taxon>
        <taxon>Desulfobulbia</taxon>
        <taxon>Desulfobulbales</taxon>
        <taxon>Desulfobulbaceae</taxon>
        <taxon>Candidatus Desulfobia</taxon>
    </lineage>
</organism>
<sequence>MREIQSAVITEAVKAITMEASICLEPDILDALVQARDRETSPLAKNVLNILMVNADIASREKIPVCQDTGVAVVFAEVGQDVRVEGSLEEAIQKGVKDGYEEGYLRKSICDPVTRKNTGTNTPAVIHYEIVPGDTIKLSMLPKGCGSENMSGLVMLPPSAGIQGMVDFVVDLVVKAGSNPCPPVTVGVGMGGTFEKAALLAKKSLFRPLGQAAERDDVAQLEKEILDKINEKGSGVHGLGGCNTALAVHIEAFPSHIASLPVAVNIQCHAHRHKEVTL</sequence>
<dbReference type="Proteomes" id="UP000614424">
    <property type="component" value="Unassembled WGS sequence"/>
</dbReference>
<accession>A0A8J6TG20</accession>
<evidence type="ECO:0000256" key="5">
    <source>
        <dbReference type="ARBA" id="ARBA00023014"/>
    </source>
</evidence>
<keyword evidence="2" id="KW-0004">4Fe-4S</keyword>
<dbReference type="EMBL" id="JACNJZ010000131">
    <property type="protein sequence ID" value="MBC8318128.1"/>
    <property type="molecule type" value="Genomic_DNA"/>
</dbReference>
<evidence type="ECO:0000313" key="9">
    <source>
        <dbReference type="Proteomes" id="UP000614424"/>
    </source>
</evidence>
<dbReference type="GO" id="GO:0004333">
    <property type="term" value="F:fumarate hydratase activity"/>
    <property type="evidence" value="ECO:0007669"/>
    <property type="project" value="UniProtKB-EC"/>
</dbReference>
<dbReference type="GO" id="GO:0051539">
    <property type="term" value="F:4 iron, 4 sulfur cluster binding"/>
    <property type="evidence" value="ECO:0007669"/>
    <property type="project" value="UniProtKB-KW"/>
</dbReference>
<dbReference type="PANTHER" id="PTHR30389">
    <property type="entry name" value="FUMARATE HYDRATASE-RELATED"/>
    <property type="match status" value="1"/>
</dbReference>
<evidence type="ECO:0000256" key="2">
    <source>
        <dbReference type="ARBA" id="ARBA00022485"/>
    </source>
</evidence>
<keyword evidence="5" id="KW-0411">Iron-sulfur</keyword>
<name>A0A8J6TG20_9BACT</name>
<evidence type="ECO:0000256" key="6">
    <source>
        <dbReference type="ARBA" id="ARBA00023239"/>
    </source>
</evidence>
<keyword evidence="4" id="KW-0408">Iron</keyword>
<dbReference type="InterPro" id="IPR051208">
    <property type="entry name" value="Class-I_Fumarase/Tartrate_DH"/>
</dbReference>
<evidence type="ECO:0000256" key="3">
    <source>
        <dbReference type="ARBA" id="ARBA00022723"/>
    </source>
</evidence>
<gene>
    <name evidence="8" type="ORF">H8E41_09490</name>
</gene>
<dbReference type="Pfam" id="PF05681">
    <property type="entry name" value="Fumerase"/>
    <property type="match status" value="1"/>
</dbReference>